<feature type="region of interest" description="Disordered" evidence="1">
    <location>
        <begin position="522"/>
        <end position="611"/>
    </location>
</feature>
<name>A0A3R7N767_PENVA</name>
<feature type="compositionally biased region" description="Basic and acidic residues" evidence="1">
    <location>
        <begin position="766"/>
        <end position="802"/>
    </location>
</feature>
<sequence>MAVYADYKNDDVIEESSRPELTVGPSAGCEDGWRGVRARAALSLPRRAGAPRPRDLHGAPQSSATLSPGAAMPASSREKSPRVSRVLSMISSDAKKSHGEAKEAKALEAEADGESPAPATFTKTPRSPRIKKSKRGILPYFRGHKSNKKAEKEKEKSKKEKGDGAKAGGADSSPDAVAKDTEAQLPSKVETPELVTKDTDVLDVLLSKEPGESECGVDGDVSKSITDSVSAPVEESEKCETDSESDKCDPADLADLKTYSLIHSRMAKYESPLKKTQIYQKSFLHNRYGSTPSVETLVGRAGAGASSGPSASPLPSAASLAALRSRTLEPVSRSSQDPLGRAALSSLAKSSTLDTVKARFHNHVNNLTYEGMNFTSGEPSSVASSSSSWSLGGRGFSSPFSKFSAYSTENLKAIGKDKDKKHTKNTLSHEPKAVAKSGVKKILLHSRLKDDTATDTSPDRKVKATGSLPGTTTTVEPVSRNLDSITIISNKNVTAKLNITVVKTPETVRRGSFRFTRTGGFRSSLRASQRRRRELRSPLSSTSSSLSTSSSSLPTSSTTTTTTTTAEGKMIPEYAKVNKRKNSKPDIVEEENFSRLSPSLPHAHESPAEKAPVVKKIEAAAYKARKDSDPSLKVNPVKKSESFKAGVRVGRRSSLTYASRAKMMKETLEGESFVKTQAVKLRRKDSKNGRLDMKNARKAEYRLSVTIKPSTVATLANKFNTIISQNQAGAPAVKSELPLGHVSVQKARMQRSPRTSIRLKNRVKATRAEPEAKDLPEGAKVMDEKSKKEEKNREEKRADPSARKNAARSSRSPSPKKTTQGKSSASLLEKLGDNKTDEEKVCEKIKTALSSGKFKGETDDSEDEAAEKKSTDEEKCRSRLPSPSPSSSSGFRNAAQPGTEQPSTSAAASASVSSALTHTSSTIPKTKNSSEKTERDAVADVLGQIPQQPGDILTEIDQVFPLPERHAKSDSMDSGISTEGDRLSGAGSPNLPSTSLASTSSPCLLSSGVEDSSLETVISTDTFRSEDSAVVVKNSGEATQEPGPSSAAQNSTSAEQEKSQSNQNEQPEAAAAATVEKEGAAAASKSEDEESKDGAEPLEKGIIDGLETEGKPGNEQADPEGGKGNPDEDAEDKNIEADLRSIASSNMDDTHSEVSSVCSEAKSKRSTSRGHESRIYTAVKTAVSFSGQGKVVPKRKIKRAREG</sequence>
<feature type="compositionally biased region" description="Basic and acidic residues" evidence="1">
    <location>
        <begin position="7"/>
        <end position="18"/>
    </location>
</feature>
<feature type="compositionally biased region" description="Low complexity" evidence="1">
    <location>
        <begin position="537"/>
        <end position="565"/>
    </location>
</feature>
<reference evidence="2 3" key="2">
    <citation type="submission" date="2019-01" db="EMBL/GenBank/DDBJ databases">
        <title>The decoding of complex shrimp genome reveals the adaptation for benthos swimmer, frequently molting mechanism and breeding impact on genome.</title>
        <authorList>
            <person name="Sun Y."/>
            <person name="Gao Y."/>
            <person name="Yu Y."/>
        </authorList>
    </citation>
    <scope>NUCLEOTIDE SEQUENCE [LARGE SCALE GENOMIC DNA]</scope>
    <source>
        <tissue evidence="2">Muscle</tissue>
    </source>
</reference>
<evidence type="ECO:0000256" key="1">
    <source>
        <dbReference type="SAM" id="MobiDB-lite"/>
    </source>
</evidence>
<feature type="region of interest" description="Disordered" evidence="1">
    <location>
        <begin position="447"/>
        <end position="475"/>
    </location>
</feature>
<gene>
    <name evidence="2" type="ORF">C7M84_002260</name>
</gene>
<feature type="compositionally biased region" description="Low complexity" evidence="1">
    <location>
        <begin position="988"/>
        <end position="1007"/>
    </location>
</feature>
<accession>A0A3R7N767</accession>
<feature type="compositionally biased region" description="Basic and acidic residues" evidence="1">
    <location>
        <begin position="928"/>
        <end position="938"/>
    </location>
</feature>
<feature type="compositionally biased region" description="Basic and acidic residues" evidence="1">
    <location>
        <begin position="1092"/>
        <end position="1112"/>
    </location>
</feature>
<dbReference type="AlphaFoldDB" id="A0A3R7N767"/>
<proteinExistence type="predicted"/>
<comment type="caution">
    <text evidence="2">The sequence shown here is derived from an EMBL/GenBank/DDBJ whole genome shotgun (WGS) entry which is preliminary data.</text>
</comment>
<evidence type="ECO:0000313" key="3">
    <source>
        <dbReference type="Proteomes" id="UP000283509"/>
    </source>
</evidence>
<organism evidence="2 3">
    <name type="scientific">Penaeus vannamei</name>
    <name type="common">Whiteleg shrimp</name>
    <name type="synonym">Litopenaeus vannamei</name>
    <dbReference type="NCBI Taxonomy" id="6689"/>
    <lineage>
        <taxon>Eukaryota</taxon>
        <taxon>Metazoa</taxon>
        <taxon>Ecdysozoa</taxon>
        <taxon>Arthropoda</taxon>
        <taxon>Crustacea</taxon>
        <taxon>Multicrustacea</taxon>
        <taxon>Malacostraca</taxon>
        <taxon>Eumalacostraca</taxon>
        <taxon>Eucarida</taxon>
        <taxon>Decapoda</taxon>
        <taxon>Dendrobranchiata</taxon>
        <taxon>Penaeoidea</taxon>
        <taxon>Penaeidae</taxon>
        <taxon>Penaeus</taxon>
    </lineage>
</organism>
<reference evidence="2 3" key="1">
    <citation type="submission" date="2018-04" db="EMBL/GenBank/DDBJ databases">
        <authorList>
            <person name="Zhang X."/>
            <person name="Yuan J."/>
            <person name="Li F."/>
            <person name="Xiang J."/>
        </authorList>
    </citation>
    <scope>NUCLEOTIDE SEQUENCE [LARGE SCALE GENOMIC DNA]</scope>
    <source>
        <tissue evidence="2">Muscle</tissue>
    </source>
</reference>
<feature type="region of interest" description="Disordered" evidence="1">
    <location>
        <begin position="744"/>
        <end position="1173"/>
    </location>
</feature>
<feature type="compositionally biased region" description="Basic and acidic residues" evidence="1">
    <location>
        <begin position="148"/>
        <end position="164"/>
    </location>
</feature>
<feature type="region of interest" description="Disordered" evidence="1">
    <location>
        <begin position="44"/>
        <end position="194"/>
    </location>
</feature>
<feature type="compositionally biased region" description="Basic and acidic residues" evidence="1">
    <location>
        <begin position="866"/>
        <end position="877"/>
    </location>
</feature>
<dbReference type="OrthoDB" id="27593at2759"/>
<feature type="compositionally biased region" description="Polar residues" evidence="1">
    <location>
        <begin position="1036"/>
        <end position="1054"/>
    </location>
</feature>
<feature type="compositionally biased region" description="Basic residues" evidence="1">
    <location>
        <begin position="126"/>
        <end position="135"/>
    </location>
</feature>
<feature type="compositionally biased region" description="Basic and acidic residues" evidence="1">
    <location>
        <begin position="447"/>
        <end position="462"/>
    </location>
</feature>
<feature type="compositionally biased region" description="Polar residues" evidence="1">
    <location>
        <begin position="1142"/>
        <end position="1158"/>
    </location>
</feature>
<dbReference type="EMBL" id="QCYY01001301">
    <property type="protein sequence ID" value="ROT79044.1"/>
    <property type="molecule type" value="Genomic_DNA"/>
</dbReference>
<keyword evidence="3" id="KW-1185">Reference proteome</keyword>
<feature type="compositionally biased region" description="Low complexity" evidence="1">
    <location>
        <begin position="803"/>
        <end position="817"/>
    </location>
</feature>
<feature type="compositionally biased region" description="Basic and acidic residues" evidence="1">
    <location>
        <begin position="93"/>
        <end position="108"/>
    </location>
</feature>
<feature type="compositionally biased region" description="Low complexity" evidence="1">
    <location>
        <begin position="903"/>
        <end position="922"/>
    </location>
</feature>
<feature type="compositionally biased region" description="Low complexity" evidence="1">
    <location>
        <begin position="1059"/>
        <end position="1084"/>
    </location>
</feature>
<feature type="compositionally biased region" description="Basic and acidic residues" evidence="1">
    <location>
        <begin position="830"/>
        <end position="846"/>
    </location>
</feature>
<feature type="compositionally biased region" description="Basic and acidic residues" evidence="1">
    <location>
        <begin position="235"/>
        <end position="249"/>
    </location>
</feature>
<dbReference type="Proteomes" id="UP000283509">
    <property type="component" value="Unassembled WGS sequence"/>
</dbReference>
<evidence type="ECO:0000313" key="2">
    <source>
        <dbReference type="EMBL" id="ROT79044.1"/>
    </source>
</evidence>
<feature type="region of interest" description="Disordered" evidence="1">
    <location>
        <begin position="1"/>
        <end position="31"/>
    </location>
</feature>
<protein>
    <submittedName>
        <fullName evidence="2">Uncharacterized protein</fullName>
    </submittedName>
</protein>
<feature type="region of interest" description="Disordered" evidence="1">
    <location>
        <begin position="210"/>
        <end position="249"/>
    </location>
</feature>